<evidence type="ECO:0000313" key="14">
    <source>
        <dbReference type="EMBL" id="THV15810.1"/>
    </source>
</evidence>
<comment type="caution">
    <text evidence="14">The sequence shown here is derived from an EMBL/GenBank/DDBJ whole genome shotgun (WGS) entry which is preliminary data.</text>
</comment>
<dbReference type="EC" id="1.17.1.8" evidence="9"/>
<reference evidence="14 15" key="1">
    <citation type="submission" date="2019-04" db="EMBL/GenBank/DDBJ databases">
        <title>Genome sequence of strain 7209-2.</title>
        <authorList>
            <person name="Gao J."/>
            <person name="Sun J."/>
        </authorList>
    </citation>
    <scope>NUCLEOTIDE SEQUENCE [LARGE SCALE GENOMIC DNA]</scope>
    <source>
        <strain evidence="14 15">7209-2</strain>
    </source>
</reference>
<comment type="catalytic activity">
    <reaction evidence="11">
        <text>(S)-2,3,4,5-tetrahydrodipicolinate + NAD(+) + H2O = (2S,4S)-4-hydroxy-2,3,4,5-tetrahydrodipicolinate + NADH + H(+)</text>
        <dbReference type="Rhea" id="RHEA:35323"/>
        <dbReference type="ChEBI" id="CHEBI:15377"/>
        <dbReference type="ChEBI" id="CHEBI:15378"/>
        <dbReference type="ChEBI" id="CHEBI:16845"/>
        <dbReference type="ChEBI" id="CHEBI:57540"/>
        <dbReference type="ChEBI" id="CHEBI:57945"/>
        <dbReference type="ChEBI" id="CHEBI:67139"/>
        <dbReference type="EC" id="1.17.1.8"/>
    </reaction>
</comment>
<dbReference type="InterPro" id="IPR036291">
    <property type="entry name" value="NAD(P)-bd_dom_sf"/>
</dbReference>
<comment type="pathway">
    <text evidence="8">Amino-acid biosynthesis; L-lysine biosynthesis via DAP pathway; (S)-tetrahydrodipicolinate from L-aspartate: step 4/4.</text>
</comment>
<comment type="catalytic activity">
    <reaction evidence="10">
        <text>(S)-2,3,4,5-tetrahydrodipicolinate + NADP(+) + H2O = (2S,4S)-4-hydroxy-2,3,4,5-tetrahydrodipicolinate + NADPH + H(+)</text>
        <dbReference type="Rhea" id="RHEA:35331"/>
        <dbReference type="ChEBI" id="CHEBI:15377"/>
        <dbReference type="ChEBI" id="CHEBI:15378"/>
        <dbReference type="ChEBI" id="CHEBI:16845"/>
        <dbReference type="ChEBI" id="CHEBI:57783"/>
        <dbReference type="ChEBI" id="CHEBI:58349"/>
        <dbReference type="ChEBI" id="CHEBI:67139"/>
        <dbReference type="EC" id="1.17.1.8"/>
    </reaction>
</comment>
<dbReference type="InterPro" id="IPR023940">
    <property type="entry name" value="DHDPR_bac"/>
</dbReference>
<evidence type="ECO:0000256" key="5">
    <source>
        <dbReference type="ARBA" id="ARBA00023002"/>
    </source>
</evidence>
<dbReference type="InterPro" id="IPR000846">
    <property type="entry name" value="DapB_N"/>
</dbReference>
<proteinExistence type="inferred from homology"/>
<keyword evidence="5" id="KW-0560">Oxidoreductase</keyword>
<dbReference type="PANTHER" id="PTHR20836">
    <property type="entry name" value="DIHYDRODIPICOLINATE REDUCTASE"/>
    <property type="match status" value="1"/>
</dbReference>
<dbReference type="Gene3D" id="3.30.360.10">
    <property type="entry name" value="Dihydrodipicolinate Reductase, domain 2"/>
    <property type="match status" value="1"/>
</dbReference>
<accession>A0ABY2QXM3</accession>
<sequence length="247" mass="26386">MRIAIMGASGRVGTRLVELILANPGLELAAALVRPGSKLIGVPVSGGSIEYRPADAGMNSRCDVMIDFSRPVASLRLQEEIGSKSIPMVIGTTGFTVEEDERLSMFSRQRPILVSANFAPGFEAFKRAAIDFARRMPDAEAGIGETYHRAKKTDPSGTSLLLARDVCEARSRVMGFAAPQPAITVNRVGDTVGINEVRFQMGAAEAVLTYRVQTLTAYAAGAITAAQWLVSIPRPAGRYSLADSLND</sequence>
<organism evidence="14 15">
    <name type="scientific">Rhizobium rhizophilum</name>
    <dbReference type="NCBI Taxonomy" id="1850373"/>
    <lineage>
        <taxon>Bacteria</taxon>
        <taxon>Pseudomonadati</taxon>
        <taxon>Pseudomonadota</taxon>
        <taxon>Alphaproteobacteria</taxon>
        <taxon>Hyphomicrobiales</taxon>
        <taxon>Rhizobiaceae</taxon>
        <taxon>Rhizobium/Agrobacterium group</taxon>
        <taxon>Rhizobium</taxon>
    </lineage>
</organism>
<evidence type="ECO:0000256" key="10">
    <source>
        <dbReference type="ARBA" id="ARBA00049080"/>
    </source>
</evidence>
<dbReference type="CDD" id="cd02274">
    <property type="entry name" value="DHDPR_N"/>
    <property type="match status" value="1"/>
</dbReference>
<feature type="domain" description="Dihydrodipicolinate reductase C-terminal" evidence="13">
    <location>
        <begin position="123"/>
        <end position="245"/>
    </location>
</feature>
<dbReference type="PANTHER" id="PTHR20836:SF0">
    <property type="entry name" value="4-HYDROXY-TETRAHYDRODIPICOLINATE REDUCTASE 1, CHLOROPLASTIC-RELATED"/>
    <property type="match status" value="1"/>
</dbReference>
<dbReference type="Pfam" id="PF05173">
    <property type="entry name" value="DapB_C"/>
    <property type="match status" value="1"/>
</dbReference>
<keyword evidence="7" id="KW-0457">Lysine biosynthesis</keyword>
<evidence type="ECO:0000256" key="3">
    <source>
        <dbReference type="ARBA" id="ARBA00022857"/>
    </source>
</evidence>
<evidence type="ECO:0000256" key="6">
    <source>
        <dbReference type="ARBA" id="ARBA00023027"/>
    </source>
</evidence>
<dbReference type="PIRSF" id="PIRSF000161">
    <property type="entry name" value="DHPR"/>
    <property type="match status" value="1"/>
</dbReference>
<dbReference type="SUPFAM" id="SSF51735">
    <property type="entry name" value="NAD(P)-binding Rossmann-fold domains"/>
    <property type="match status" value="1"/>
</dbReference>
<evidence type="ECO:0000256" key="1">
    <source>
        <dbReference type="ARBA" id="ARBA00006642"/>
    </source>
</evidence>
<evidence type="ECO:0000256" key="9">
    <source>
        <dbReference type="ARBA" id="ARBA00038983"/>
    </source>
</evidence>
<dbReference type="RefSeq" id="WP_136558077.1">
    <property type="nucleotide sequence ID" value="NZ_STGT01000002.1"/>
</dbReference>
<feature type="domain" description="Dihydrodipicolinate reductase N-terminal" evidence="12">
    <location>
        <begin position="1"/>
        <end position="118"/>
    </location>
</feature>
<comment type="similarity">
    <text evidence="1">Belongs to the DapB family.</text>
</comment>
<dbReference type="SUPFAM" id="SSF55347">
    <property type="entry name" value="Glyceraldehyde-3-phosphate dehydrogenase-like, C-terminal domain"/>
    <property type="match status" value="1"/>
</dbReference>
<dbReference type="Pfam" id="PF01113">
    <property type="entry name" value="DapB_N"/>
    <property type="match status" value="1"/>
</dbReference>
<dbReference type="EMBL" id="STGT01000002">
    <property type="protein sequence ID" value="THV15810.1"/>
    <property type="molecule type" value="Genomic_DNA"/>
</dbReference>
<evidence type="ECO:0000259" key="13">
    <source>
        <dbReference type="Pfam" id="PF05173"/>
    </source>
</evidence>
<evidence type="ECO:0000256" key="4">
    <source>
        <dbReference type="ARBA" id="ARBA00022915"/>
    </source>
</evidence>
<name>A0ABY2QXM3_9HYPH</name>
<keyword evidence="3" id="KW-0521">NADP</keyword>
<keyword evidence="6" id="KW-0520">NAD</keyword>
<gene>
    <name evidence="14" type="ORF">E9677_10800</name>
</gene>
<evidence type="ECO:0000313" key="15">
    <source>
        <dbReference type="Proteomes" id="UP000309667"/>
    </source>
</evidence>
<dbReference type="Proteomes" id="UP000309667">
    <property type="component" value="Unassembled WGS sequence"/>
</dbReference>
<keyword evidence="2" id="KW-0028">Amino-acid biosynthesis</keyword>
<evidence type="ECO:0000256" key="11">
    <source>
        <dbReference type="ARBA" id="ARBA00049396"/>
    </source>
</evidence>
<evidence type="ECO:0000259" key="12">
    <source>
        <dbReference type="Pfam" id="PF01113"/>
    </source>
</evidence>
<dbReference type="InterPro" id="IPR022663">
    <property type="entry name" value="DapB_C"/>
</dbReference>
<keyword evidence="15" id="KW-1185">Reference proteome</keyword>
<keyword evidence="4" id="KW-0220">Diaminopimelate biosynthesis</keyword>
<evidence type="ECO:0000256" key="2">
    <source>
        <dbReference type="ARBA" id="ARBA00022605"/>
    </source>
</evidence>
<evidence type="ECO:0000256" key="7">
    <source>
        <dbReference type="ARBA" id="ARBA00023154"/>
    </source>
</evidence>
<evidence type="ECO:0000256" key="8">
    <source>
        <dbReference type="ARBA" id="ARBA00037922"/>
    </source>
</evidence>
<protein>
    <recommendedName>
        <fullName evidence="9">4-hydroxy-tetrahydrodipicolinate reductase</fullName>
        <ecNumber evidence="9">1.17.1.8</ecNumber>
    </recommendedName>
</protein>
<dbReference type="Gene3D" id="3.40.50.720">
    <property type="entry name" value="NAD(P)-binding Rossmann-like Domain"/>
    <property type="match status" value="1"/>
</dbReference>